<keyword evidence="2" id="KW-0201">Cytochrome c-type biogenesis</keyword>
<evidence type="ECO:0000259" key="7">
    <source>
        <dbReference type="PROSITE" id="PS51352"/>
    </source>
</evidence>
<dbReference type="CDD" id="cd02966">
    <property type="entry name" value="TlpA_like_family"/>
    <property type="match status" value="1"/>
</dbReference>
<feature type="region of interest" description="Disordered" evidence="5">
    <location>
        <begin position="64"/>
        <end position="118"/>
    </location>
</feature>
<dbReference type="GO" id="GO:0017004">
    <property type="term" value="P:cytochrome complex assembly"/>
    <property type="evidence" value="ECO:0007669"/>
    <property type="project" value="UniProtKB-KW"/>
</dbReference>
<name>A0A381VCX6_9ZZZZ</name>
<organism evidence="8">
    <name type="scientific">marine metagenome</name>
    <dbReference type="NCBI Taxonomy" id="408172"/>
    <lineage>
        <taxon>unclassified sequences</taxon>
        <taxon>metagenomes</taxon>
        <taxon>ecological metagenomes</taxon>
    </lineage>
</organism>
<evidence type="ECO:0000256" key="4">
    <source>
        <dbReference type="ARBA" id="ARBA00023284"/>
    </source>
</evidence>
<feature type="transmembrane region" description="Helical" evidence="6">
    <location>
        <begin position="181"/>
        <end position="203"/>
    </location>
</feature>
<dbReference type="Pfam" id="PF13828">
    <property type="entry name" value="DUF4190"/>
    <property type="match status" value="1"/>
</dbReference>
<evidence type="ECO:0000256" key="1">
    <source>
        <dbReference type="ARBA" id="ARBA00004196"/>
    </source>
</evidence>
<dbReference type="InterPro" id="IPR013766">
    <property type="entry name" value="Thioredoxin_domain"/>
</dbReference>
<dbReference type="InterPro" id="IPR050553">
    <property type="entry name" value="Thioredoxin_ResA/DsbE_sf"/>
</dbReference>
<dbReference type="PANTHER" id="PTHR42852:SF6">
    <property type="entry name" value="THIOL:DISULFIDE INTERCHANGE PROTEIN DSBE"/>
    <property type="match status" value="1"/>
</dbReference>
<dbReference type="SUPFAM" id="SSF52833">
    <property type="entry name" value="Thioredoxin-like"/>
    <property type="match status" value="1"/>
</dbReference>
<dbReference type="GO" id="GO:0016491">
    <property type="term" value="F:oxidoreductase activity"/>
    <property type="evidence" value="ECO:0007669"/>
    <property type="project" value="InterPro"/>
</dbReference>
<feature type="compositionally biased region" description="Polar residues" evidence="5">
    <location>
        <begin position="93"/>
        <end position="113"/>
    </location>
</feature>
<sequence>MSDFNYEFVGGDGKVYGPFTAAQLEGLVVQGRAMETSQARIAGSGQWQTVDVLLASFRADAASTGEGETSSSPLGNPSQLSDQFKNWVGDSGQKASTGSSLGQAPRPSTSTSRPVAAHQEGGNTTLAMLSMIFGILSVTVGWLLCCMPGILGLPAVVTGHISLSQNRSKPTVYGGVGMAKAGLVLGYISLLFTVGLWITAILAPDSDISSIDGTRFGQWVDEPAPDFSVTTLDGKEVTLSDLRGRRVIVDFWATWCPPCIKEIPHFIRLAKEHDPIELTIIGISDEPESKLRQFAQKEGINYLIASDELNFAPYNKITGIPTTFFIDVDGVIRDIHVGYMNYNDIRAAVFP</sequence>
<evidence type="ECO:0000256" key="2">
    <source>
        <dbReference type="ARBA" id="ARBA00022748"/>
    </source>
</evidence>
<dbReference type="GO" id="GO:0030313">
    <property type="term" value="C:cell envelope"/>
    <property type="evidence" value="ECO:0007669"/>
    <property type="project" value="UniProtKB-SubCell"/>
</dbReference>
<gene>
    <name evidence="8" type="ORF">METZ01_LOCUS90848</name>
</gene>
<dbReference type="InterPro" id="IPR000866">
    <property type="entry name" value="AhpC/TSA"/>
</dbReference>
<reference evidence="8" key="1">
    <citation type="submission" date="2018-05" db="EMBL/GenBank/DDBJ databases">
        <authorList>
            <person name="Lanie J.A."/>
            <person name="Ng W.-L."/>
            <person name="Kazmierczak K.M."/>
            <person name="Andrzejewski T.M."/>
            <person name="Davidsen T.M."/>
            <person name="Wayne K.J."/>
            <person name="Tettelin H."/>
            <person name="Glass J.I."/>
            <person name="Rusch D."/>
            <person name="Podicherti R."/>
            <person name="Tsui H.-C.T."/>
            <person name="Winkler M.E."/>
        </authorList>
    </citation>
    <scope>NUCLEOTIDE SEQUENCE</scope>
</reference>
<proteinExistence type="predicted"/>
<evidence type="ECO:0000313" key="8">
    <source>
        <dbReference type="EMBL" id="SVA37994.1"/>
    </source>
</evidence>
<dbReference type="GO" id="GO:0016209">
    <property type="term" value="F:antioxidant activity"/>
    <property type="evidence" value="ECO:0007669"/>
    <property type="project" value="InterPro"/>
</dbReference>
<dbReference type="InterPro" id="IPR036249">
    <property type="entry name" value="Thioredoxin-like_sf"/>
</dbReference>
<feature type="transmembrane region" description="Helical" evidence="6">
    <location>
        <begin position="132"/>
        <end position="161"/>
    </location>
</feature>
<dbReference type="Pfam" id="PF00578">
    <property type="entry name" value="AhpC-TSA"/>
    <property type="match status" value="1"/>
</dbReference>
<protein>
    <recommendedName>
        <fullName evidence="7">Thioredoxin domain-containing protein</fullName>
    </recommendedName>
</protein>
<keyword evidence="6" id="KW-0472">Membrane</keyword>
<evidence type="ECO:0000256" key="3">
    <source>
        <dbReference type="ARBA" id="ARBA00023157"/>
    </source>
</evidence>
<dbReference type="InterPro" id="IPR025241">
    <property type="entry name" value="DUF4190"/>
</dbReference>
<keyword evidence="4" id="KW-0676">Redox-active center</keyword>
<keyword evidence="6" id="KW-0812">Transmembrane</keyword>
<dbReference type="AlphaFoldDB" id="A0A381VCX6"/>
<dbReference type="EMBL" id="UINC01008442">
    <property type="protein sequence ID" value="SVA37994.1"/>
    <property type="molecule type" value="Genomic_DNA"/>
</dbReference>
<dbReference type="PROSITE" id="PS51352">
    <property type="entry name" value="THIOREDOXIN_2"/>
    <property type="match status" value="1"/>
</dbReference>
<dbReference type="Gene3D" id="3.40.30.10">
    <property type="entry name" value="Glutaredoxin"/>
    <property type="match status" value="1"/>
</dbReference>
<accession>A0A381VCX6</accession>
<dbReference type="PANTHER" id="PTHR42852">
    <property type="entry name" value="THIOL:DISULFIDE INTERCHANGE PROTEIN DSBE"/>
    <property type="match status" value="1"/>
</dbReference>
<comment type="subcellular location">
    <subcellularLocation>
        <location evidence="1">Cell envelope</location>
    </subcellularLocation>
</comment>
<keyword evidence="6" id="KW-1133">Transmembrane helix</keyword>
<evidence type="ECO:0000256" key="5">
    <source>
        <dbReference type="SAM" id="MobiDB-lite"/>
    </source>
</evidence>
<evidence type="ECO:0000256" key="6">
    <source>
        <dbReference type="SAM" id="Phobius"/>
    </source>
</evidence>
<feature type="domain" description="Thioredoxin" evidence="7">
    <location>
        <begin position="218"/>
        <end position="351"/>
    </location>
</feature>
<keyword evidence="3" id="KW-1015">Disulfide bond</keyword>
<feature type="compositionally biased region" description="Polar residues" evidence="5">
    <location>
        <begin position="66"/>
        <end position="84"/>
    </location>
</feature>